<dbReference type="PANTHER" id="PTHR12303:SF6">
    <property type="entry name" value="CARNOSINE N-METHYLTRANSFERASE"/>
    <property type="match status" value="1"/>
</dbReference>
<dbReference type="InterPro" id="IPR012919">
    <property type="entry name" value="SUN_dom"/>
</dbReference>
<protein>
    <recommendedName>
        <fullName evidence="4">SUN domain-containing protein</fullName>
    </recommendedName>
</protein>
<feature type="domain" description="SUN" evidence="4">
    <location>
        <begin position="200"/>
        <end position="376"/>
    </location>
</feature>
<evidence type="ECO:0000313" key="6">
    <source>
        <dbReference type="Proteomes" id="UP000541444"/>
    </source>
</evidence>
<dbReference type="GO" id="GO:0032259">
    <property type="term" value="P:methylation"/>
    <property type="evidence" value="ECO:0007669"/>
    <property type="project" value="UniProtKB-KW"/>
</dbReference>
<proteinExistence type="predicted"/>
<comment type="caution">
    <text evidence="5">The sequence shown here is derived from an EMBL/GenBank/DDBJ whole genome shotgun (WGS) entry which is preliminary data.</text>
</comment>
<evidence type="ECO:0000256" key="3">
    <source>
        <dbReference type="ARBA" id="ARBA00022691"/>
    </source>
</evidence>
<organism evidence="5 6">
    <name type="scientific">Kingdonia uniflora</name>
    <dbReference type="NCBI Taxonomy" id="39325"/>
    <lineage>
        <taxon>Eukaryota</taxon>
        <taxon>Viridiplantae</taxon>
        <taxon>Streptophyta</taxon>
        <taxon>Embryophyta</taxon>
        <taxon>Tracheophyta</taxon>
        <taxon>Spermatophyta</taxon>
        <taxon>Magnoliopsida</taxon>
        <taxon>Ranunculales</taxon>
        <taxon>Circaeasteraceae</taxon>
        <taxon>Kingdonia</taxon>
    </lineage>
</organism>
<dbReference type="GO" id="GO:0008757">
    <property type="term" value="F:S-adenosylmethionine-dependent methyltransferase activity"/>
    <property type="evidence" value="ECO:0007669"/>
    <property type="project" value="InterPro"/>
</dbReference>
<dbReference type="Proteomes" id="UP000541444">
    <property type="component" value="Unassembled WGS sequence"/>
</dbReference>
<accession>A0A7J7M271</accession>
<dbReference type="PANTHER" id="PTHR12303">
    <property type="entry name" value="CARNOSINE N-METHYLTRANSFERASE"/>
    <property type="match status" value="1"/>
</dbReference>
<keyword evidence="1" id="KW-0489">Methyltransferase</keyword>
<gene>
    <name evidence="5" type="ORF">GIB67_026708</name>
</gene>
<sequence length="574" mass="64129">MLIFVSTNSPKNYALGYGNFHAGQSALSSGPTLFSKIDQTSCRDQSDLSCKSSKGITINEEASMCSESVRETGSIGLEYKKEYDRASASNAKGVSTQATICSVSDVDGDADENVSSPTRIWLDPSFQLEVQPSDVDKVRCIIRNIVRDRAQEGSRERDQCYKLILEELNRLFPSRCKNRPPCCLVPGAGLGRLALEILCFVYPWVYSNCNSLSDNDQLQPVPFPDIFPTSTEIIRGVSMCGGDFDEVYNDPSHEGSWDTMVTCFLLDTEHNIVEYIEIISRILRDGGIWINFGPLFYLFADAYGTEEEMSIEISLEDVKKKWVNLGVFTAGNMKHAQRFTLQEPKWVRYLKLNLLSHYGSEFYCTLSSVEIYGVDAVERMLEDLIYVQDSSFGSKESITKQISTALQTDPVVGKDIYESDATDIGTEFGLENSNVKHEIFKSNALTSVSETRPQQGGRMPSDAVLTILMQKVRYGNIFKELDEEISTKDGLLLKLRNDMKNLGESKEAIAKDVPGFIDWKYLISLQVDSLVKDNAVLRLEVLPVVGFLTFLDAHKGLKMLPILGSVIPYFCGCL</sequence>
<dbReference type="PROSITE" id="PS51469">
    <property type="entry name" value="SUN"/>
    <property type="match status" value="1"/>
</dbReference>
<evidence type="ECO:0000256" key="2">
    <source>
        <dbReference type="ARBA" id="ARBA00022679"/>
    </source>
</evidence>
<dbReference type="AlphaFoldDB" id="A0A7J7M271"/>
<dbReference type="SMART" id="SM01296">
    <property type="entry name" value="N2227"/>
    <property type="match status" value="1"/>
</dbReference>
<dbReference type="InterPro" id="IPR012901">
    <property type="entry name" value="CARME"/>
</dbReference>
<evidence type="ECO:0000259" key="4">
    <source>
        <dbReference type="PROSITE" id="PS51469"/>
    </source>
</evidence>
<dbReference type="OrthoDB" id="978at2759"/>
<keyword evidence="6" id="KW-1185">Reference proteome</keyword>
<evidence type="ECO:0000256" key="1">
    <source>
        <dbReference type="ARBA" id="ARBA00022603"/>
    </source>
</evidence>
<keyword evidence="3" id="KW-0949">S-adenosyl-L-methionine</keyword>
<reference evidence="5 6" key="1">
    <citation type="journal article" date="2020" name="IScience">
        <title>Genome Sequencing of the Endangered Kingdonia uniflora (Circaeasteraceae, Ranunculales) Reveals Potential Mechanisms of Evolutionary Specialization.</title>
        <authorList>
            <person name="Sun Y."/>
            <person name="Deng T."/>
            <person name="Zhang A."/>
            <person name="Moore M.J."/>
            <person name="Landis J.B."/>
            <person name="Lin N."/>
            <person name="Zhang H."/>
            <person name="Zhang X."/>
            <person name="Huang J."/>
            <person name="Zhang X."/>
            <person name="Sun H."/>
            <person name="Wang H."/>
        </authorList>
    </citation>
    <scope>NUCLEOTIDE SEQUENCE [LARGE SCALE GENOMIC DNA]</scope>
    <source>
        <strain evidence="5">TB1705</strain>
        <tissue evidence="5">Leaf</tissue>
    </source>
</reference>
<evidence type="ECO:0000313" key="5">
    <source>
        <dbReference type="EMBL" id="KAF6148963.1"/>
    </source>
</evidence>
<dbReference type="Pfam" id="PF07942">
    <property type="entry name" value="CARME"/>
    <property type="match status" value="2"/>
</dbReference>
<name>A0A7J7M271_9MAGN</name>
<keyword evidence="2" id="KW-0808">Transferase</keyword>
<dbReference type="EMBL" id="JACGCM010001823">
    <property type="protein sequence ID" value="KAF6148963.1"/>
    <property type="molecule type" value="Genomic_DNA"/>
</dbReference>